<comment type="caution">
    <text evidence="9">The sequence shown here is derived from an EMBL/GenBank/DDBJ whole genome shotgun (WGS) entry which is preliminary data.</text>
</comment>
<dbReference type="EMBL" id="BMKW01000003">
    <property type="protein sequence ID" value="GGJ10645.1"/>
    <property type="molecule type" value="Genomic_DNA"/>
</dbReference>
<feature type="domain" description="EamA" evidence="8">
    <location>
        <begin position="4"/>
        <end position="143"/>
    </location>
</feature>
<feature type="transmembrane region" description="Helical" evidence="7">
    <location>
        <begin position="182"/>
        <end position="204"/>
    </location>
</feature>
<evidence type="ECO:0000256" key="7">
    <source>
        <dbReference type="SAM" id="Phobius"/>
    </source>
</evidence>
<feature type="transmembrane region" description="Helical" evidence="7">
    <location>
        <begin position="210"/>
        <end position="231"/>
    </location>
</feature>
<feature type="transmembrane region" description="Helical" evidence="7">
    <location>
        <begin position="73"/>
        <end position="93"/>
    </location>
</feature>
<evidence type="ECO:0000256" key="1">
    <source>
        <dbReference type="ARBA" id="ARBA00004141"/>
    </source>
</evidence>
<evidence type="ECO:0000256" key="4">
    <source>
        <dbReference type="ARBA" id="ARBA00022989"/>
    </source>
</evidence>
<evidence type="ECO:0000256" key="5">
    <source>
        <dbReference type="ARBA" id="ARBA00023136"/>
    </source>
</evidence>
<feature type="transmembrane region" description="Helical" evidence="7">
    <location>
        <begin position="243"/>
        <end position="260"/>
    </location>
</feature>
<evidence type="ECO:0000256" key="2">
    <source>
        <dbReference type="ARBA" id="ARBA00007362"/>
    </source>
</evidence>
<dbReference type="Pfam" id="PF00892">
    <property type="entry name" value="EamA"/>
    <property type="match status" value="2"/>
</dbReference>
<proteinExistence type="inferred from homology"/>
<dbReference type="InterPro" id="IPR050638">
    <property type="entry name" value="AA-Vitamin_Transporters"/>
</dbReference>
<dbReference type="GO" id="GO:0016020">
    <property type="term" value="C:membrane"/>
    <property type="evidence" value="ECO:0007669"/>
    <property type="project" value="UniProtKB-SubCell"/>
</dbReference>
<evidence type="ECO:0000313" key="9">
    <source>
        <dbReference type="EMBL" id="GGJ10645.1"/>
    </source>
</evidence>
<dbReference type="RefSeq" id="WP_188966609.1">
    <property type="nucleotide sequence ID" value="NZ_BMKW01000003.1"/>
</dbReference>
<feature type="domain" description="EamA" evidence="8">
    <location>
        <begin position="152"/>
        <end position="281"/>
    </location>
</feature>
<feature type="transmembrane region" description="Helical" evidence="7">
    <location>
        <begin position="152"/>
        <end position="170"/>
    </location>
</feature>
<dbReference type="Proteomes" id="UP000661507">
    <property type="component" value="Unassembled WGS sequence"/>
</dbReference>
<keyword evidence="5 7" id="KW-0472">Membrane</keyword>
<feature type="transmembrane region" description="Helical" evidence="7">
    <location>
        <begin position="127"/>
        <end position="146"/>
    </location>
</feature>
<reference evidence="9" key="1">
    <citation type="journal article" date="2014" name="Int. J. Syst. Evol. Microbiol.">
        <title>Complete genome sequence of Corynebacterium casei LMG S-19264T (=DSM 44701T), isolated from a smear-ripened cheese.</title>
        <authorList>
            <consortium name="US DOE Joint Genome Institute (JGI-PGF)"/>
            <person name="Walter F."/>
            <person name="Albersmeier A."/>
            <person name="Kalinowski J."/>
            <person name="Ruckert C."/>
        </authorList>
    </citation>
    <scope>NUCLEOTIDE SEQUENCE</scope>
    <source>
        <strain evidence="9">CGMCC 1.3617</strain>
    </source>
</reference>
<dbReference type="PANTHER" id="PTHR32322:SF2">
    <property type="entry name" value="EAMA DOMAIN-CONTAINING PROTEIN"/>
    <property type="match status" value="1"/>
</dbReference>
<dbReference type="AlphaFoldDB" id="A0A917KFZ1"/>
<evidence type="ECO:0000256" key="3">
    <source>
        <dbReference type="ARBA" id="ARBA00022692"/>
    </source>
</evidence>
<dbReference type="SUPFAM" id="SSF103481">
    <property type="entry name" value="Multidrug resistance efflux transporter EmrE"/>
    <property type="match status" value="2"/>
</dbReference>
<feature type="region of interest" description="Disordered" evidence="6">
    <location>
        <begin position="296"/>
        <end position="326"/>
    </location>
</feature>
<evidence type="ECO:0000259" key="8">
    <source>
        <dbReference type="Pfam" id="PF00892"/>
    </source>
</evidence>
<evidence type="ECO:0000256" key="6">
    <source>
        <dbReference type="SAM" id="MobiDB-lite"/>
    </source>
</evidence>
<feature type="transmembrane region" description="Helical" evidence="7">
    <location>
        <begin position="266"/>
        <end position="283"/>
    </location>
</feature>
<keyword evidence="3 7" id="KW-0812">Transmembrane</keyword>
<comment type="subcellular location">
    <subcellularLocation>
        <location evidence="1">Membrane</location>
        <topology evidence="1">Multi-pass membrane protein</topology>
    </subcellularLocation>
</comment>
<evidence type="ECO:0000313" key="10">
    <source>
        <dbReference type="Proteomes" id="UP000661507"/>
    </source>
</evidence>
<name>A0A917KFZ1_9PROT</name>
<feature type="transmembrane region" description="Helical" evidence="7">
    <location>
        <begin position="33"/>
        <end position="52"/>
    </location>
</feature>
<gene>
    <name evidence="9" type="ORF">GCM10011320_17180</name>
</gene>
<feature type="transmembrane region" description="Helical" evidence="7">
    <location>
        <begin position="99"/>
        <end position="120"/>
    </location>
</feature>
<dbReference type="PANTHER" id="PTHR32322">
    <property type="entry name" value="INNER MEMBRANE TRANSPORTER"/>
    <property type="match status" value="1"/>
</dbReference>
<sequence>MNRKGVPLALLSAILFGASTPLAKILLGAIDPWMMAGLLYLGAGIGLAVIHLSRAALQLPAAEAPLRRSDAPWLGLVILAGGIGGPLLLMFGLTRTNAASTSLLLNVEGLATMGIAWVVFRENVDRRLLLGAFAILAGAATLSWQGEASLDLGALLIVGACLCWGIDNNLTRKLSSADPVQIAMLKGLVAGSVNLALALGNGAALPAPGLILAAGIVGFLGYGVSLALFVLGLRHLGTARTGAYFSLAPFVGAALAVVMLDEPASAQLLIAAALMGVGLWLHLSERHEHEHIHEAMEHEHRHRHDEHHQHRHGPDAPPGEPHTHWHRHEPMVHRHPHFPDLHHRHVHRH</sequence>
<reference evidence="9" key="2">
    <citation type="submission" date="2020-09" db="EMBL/GenBank/DDBJ databases">
        <authorList>
            <person name="Sun Q."/>
            <person name="Zhou Y."/>
        </authorList>
    </citation>
    <scope>NUCLEOTIDE SEQUENCE</scope>
    <source>
        <strain evidence="9">CGMCC 1.3617</strain>
    </source>
</reference>
<comment type="similarity">
    <text evidence="2">Belongs to the EamA transporter family.</text>
</comment>
<keyword evidence="10" id="KW-1185">Reference proteome</keyword>
<dbReference type="InterPro" id="IPR037185">
    <property type="entry name" value="EmrE-like"/>
</dbReference>
<accession>A0A917KFZ1</accession>
<organism evidence="9 10">
    <name type="scientific">Neoroseomonas lacus</name>
    <dbReference type="NCBI Taxonomy" id="287609"/>
    <lineage>
        <taxon>Bacteria</taxon>
        <taxon>Pseudomonadati</taxon>
        <taxon>Pseudomonadota</taxon>
        <taxon>Alphaproteobacteria</taxon>
        <taxon>Acetobacterales</taxon>
        <taxon>Acetobacteraceae</taxon>
        <taxon>Neoroseomonas</taxon>
    </lineage>
</organism>
<dbReference type="InterPro" id="IPR000620">
    <property type="entry name" value="EamA_dom"/>
</dbReference>
<keyword evidence="4 7" id="KW-1133">Transmembrane helix</keyword>
<protein>
    <submittedName>
        <fullName evidence="9">Membrane protein</fullName>
    </submittedName>
</protein>